<keyword evidence="3" id="KW-1185">Reference proteome</keyword>
<dbReference type="InterPro" id="IPR051466">
    <property type="entry name" value="D-amino_acid_metab_enzyme"/>
</dbReference>
<dbReference type="Gene3D" id="3.20.20.10">
    <property type="entry name" value="Alanine racemase"/>
    <property type="match status" value="1"/>
</dbReference>
<dbReference type="InterPro" id="IPR001608">
    <property type="entry name" value="Ala_racemase_N"/>
</dbReference>
<evidence type="ECO:0000313" key="3">
    <source>
        <dbReference type="Proteomes" id="UP000295818"/>
    </source>
</evidence>
<gene>
    <name evidence="2" type="ORF">EV644_101293</name>
</gene>
<proteinExistence type="predicted"/>
<dbReference type="SUPFAM" id="SSF51419">
    <property type="entry name" value="PLP-binding barrel"/>
    <property type="match status" value="1"/>
</dbReference>
<protein>
    <submittedName>
        <fullName evidence="2">D-serine deaminase-like pyridoxal phosphate-dependent protein</fullName>
    </submittedName>
</protein>
<evidence type="ECO:0000259" key="1">
    <source>
        <dbReference type="Pfam" id="PF01168"/>
    </source>
</evidence>
<dbReference type="PANTHER" id="PTHR28004">
    <property type="entry name" value="ZGC:162816-RELATED"/>
    <property type="match status" value="1"/>
</dbReference>
<name>A0ABY2BUI3_9ACTN</name>
<dbReference type="PANTHER" id="PTHR28004:SF2">
    <property type="entry name" value="D-SERINE DEHYDRATASE"/>
    <property type="match status" value="1"/>
</dbReference>
<dbReference type="RefSeq" id="WP_132187335.1">
    <property type="nucleotide sequence ID" value="NZ_SLWM01000001.1"/>
</dbReference>
<sequence>MSDFDRYERLTADLEPPYAVVDLAAFRRNADDLVRRAGGTPIRVASKSVRCRALITAALARPGFHGVMSYSLPEALWLARNGVDDILMGYPTVHRGALRELAADAEAAARITLMIDDYEHLALIKAATGGGERIRVCLDVDASLRILGQHLGVRRSPLRTPEQVLALARQVVADGAFELVGVMFYEAQIAGLPDTSPAVRLVKRLSASELSDRRGAVVDALKQVAPLRLVNSGGTGSIEVSSADPAVTEVTAGSGLYGPTLFDKYDVFQPEHAVAYALGVVRRPTQRIATLFGGGYIASGPAKKSRLPSPTWPLGLKLLGTEGAGEVQTPVQGENARGLRIGDRVWMRYAKAGEMLERFDRLQAIDGDELTELVTYRGEGKNFG</sequence>
<evidence type="ECO:0000313" key="2">
    <source>
        <dbReference type="EMBL" id="TCO31652.1"/>
    </source>
</evidence>
<feature type="domain" description="Alanine racemase N-terminal" evidence="1">
    <location>
        <begin position="21"/>
        <end position="258"/>
    </location>
</feature>
<dbReference type="EMBL" id="SLWM01000001">
    <property type="protein sequence ID" value="TCO31652.1"/>
    <property type="molecule type" value="Genomic_DNA"/>
</dbReference>
<comment type="caution">
    <text evidence="2">The sequence shown here is derived from an EMBL/GenBank/DDBJ whole genome shotgun (WGS) entry which is preliminary data.</text>
</comment>
<organism evidence="2 3">
    <name type="scientific">Kribbella orskensis</name>
    <dbReference type="NCBI Taxonomy" id="2512216"/>
    <lineage>
        <taxon>Bacteria</taxon>
        <taxon>Bacillati</taxon>
        <taxon>Actinomycetota</taxon>
        <taxon>Actinomycetes</taxon>
        <taxon>Propionibacteriales</taxon>
        <taxon>Kribbellaceae</taxon>
        <taxon>Kribbella</taxon>
    </lineage>
</organism>
<reference evidence="2 3" key="1">
    <citation type="journal article" date="2015" name="Stand. Genomic Sci.">
        <title>Genomic Encyclopedia of Bacterial and Archaeal Type Strains, Phase III: the genomes of soil and plant-associated and newly described type strains.</title>
        <authorList>
            <person name="Whitman W.B."/>
            <person name="Woyke T."/>
            <person name="Klenk H.P."/>
            <person name="Zhou Y."/>
            <person name="Lilburn T.G."/>
            <person name="Beck B.J."/>
            <person name="De Vos P."/>
            <person name="Vandamme P."/>
            <person name="Eisen J.A."/>
            <person name="Garrity G."/>
            <person name="Hugenholtz P."/>
            <person name="Kyrpides N.C."/>
        </authorList>
    </citation>
    <scope>NUCLEOTIDE SEQUENCE [LARGE SCALE GENOMIC DNA]</scope>
    <source>
        <strain evidence="2 3">VKM Ac-2538</strain>
    </source>
</reference>
<dbReference type="Pfam" id="PF01168">
    <property type="entry name" value="Ala_racemase_N"/>
    <property type="match status" value="1"/>
</dbReference>
<accession>A0ABY2BUI3</accession>
<dbReference type="InterPro" id="IPR029066">
    <property type="entry name" value="PLP-binding_barrel"/>
</dbReference>
<dbReference type="CDD" id="cd06813">
    <property type="entry name" value="PLPDE_III_DSD_D-TA_like_2"/>
    <property type="match status" value="1"/>
</dbReference>
<dbReference type="Proteomes" id="UP000295818">
    <property type="component" value="Unassembled WGS sequence"/>
</dbReference>